<dbReference type="Pfam" id="PF05685">
    <property type="entry name" value="Uma2"/>
    <property type="match status" value="1"/>
</dbReference>
<protein>
    <recommendedName>
        <fullName evidence="1">Putative restriction endonuclease domain-containing protein</fullName>
    </recommendedName>
</protein>
<dbReference type="PANTHER" id="PTHR35400:SF1">
    <property type="entry name" value="SLR1083 PROTEIN"/>
    <property type="match status" value="1"/>
</dbReference>
<feature type="domain" description="Putative restriction endonuclease" evidence="1">
    <location>
        <begin position="28"/>
        <end position="187"/>
    </location>
</feature>
<comment type="caution">
    <text evidence="2">The sequence shown here is derived from an EMBL/GenBank/DDBJ whole genome shotgun (WGS) entry which is preliminary data.</text>
</comment>
<dbReference type="AlphaFoldDB" id="A0A2A6REL0"/>
<evidence type="ECO:0000313" key="2">
    <source>
        <dbReference type="EMBL" id="PDW01025.1"/>
    </source>
</evidence>
<dbReference type="InterPro" id="IPR011335">
    <property type="entry name" value="Restrct_endonuc-II-like"/>
</dbReference>
<dbReference type="OrthoDB" id="4537149at2"/>
<accession>A0A2A6REL0</accession>
<dbReference type="InterPro" id="IPR008538">
    <property type="entry name" value="Uma2"/>
</dbReference>
<dbReference type="RefSeq" id="WP_097645807.1">
    <property type="nucleotide sequence ID" value="NZ_NQWI01000155.1"/>
</dbReference>
<reference evidence="3" key="1">
    <citation type="submission" date="2017-08" db="EMBL/GenBank/DDBJ databases">
        <authorList>
            <person name="Grouzdev D.S."/>
            <person name="Gaisin V.A."/>
            <person name="Rysina M.S."/>
            <person name="Gorlenko V.M."/>
        </authorList>
    </citation>
    <scope>NUCLEOTIDE SEQUENCE [LARGE SCALE GENOMIC DNA]</scope>
    <source>
        <strain evidence="3">Kir15-3F</strain>
    </source>
</reference>
<dbReference type="SUPFAM" id="SSF52980">
    <property type="entry name" value="Restriction endonuclease-like"/>
    <property type="match status" value="1"/>
</dbReference>
<dbReference type="PANTHER" id="PTHR35400">
    <property type="entry name" value="SLR1083 PROTEIN"/>
    <property type="match status" value="1"/>
</dbReference>
<evidence type="ECO:0000259" key="1">
    <source>
        <dbReference type="Pfam" id="PF05685"/>
    </source>
</evidence>
<organism evidence="2 3">
    <name type="scientific">Candidatus Viridilinea mediisalina</name>
    <dbReference type="NCBI Taxonomy" id="2024553"/>
    <lineage>
        <taxon>Bacteria</taxon>
        <taxon>Bacillati</taxon>
        <taxon>Chloroflexota</taxon>
        <taxon>Chloroflexia</taxon>
        <taxon>Chloroflexales</taxon>
        <taxon>Chloroflexineae</taxon>
        <taxon>Oscillochloridaceae</taxon>
        <taxon>Candidatus Viridilinea</taxon>
    </lineage>
</organism>
<dbReference type="InterPro" id="IPR012296">
    <property type="entry name" value="Nuclease_put_TT1808"/>
</dbReference>
<proteinExistence type="predicted"/>
<dbReference type="Proteomes" id="UP000220527">
    <property type="component" value="Unassembled WGS sequence"/>
</dbReference>
<sequence>MTLQDQIKAQTLQLIAIPSDPIWRLQVAQYHAMVQAGILTEDDPVELLEGWLVPKMPKNPPHRVCTQTTRELLAQMVPSGWYVDDQEPITTEDSEPEPDIVIVRGQRRDYLERHPKAQEVALVVEVADATLQRDRTSKKRIYARAGIPIYWLINLVDRHVEVYTKPMSHLTVADYAEQQIYLPHDQLVVVLHEQVLGMVPVSDMLP</sequence>
<keyword evidence="3" id="KW-1185">Reference proteome</keyword>
<dbReference type="Gene3D" id="3.90.1570.10">
    <property type="entry name" value="tt1808, chain A"/>
    <property type="match status" value="1"/>
</dbReference>
<dbReference type="EMBL" id="NQWI01000155">
    <property type="protein sequence ID" value="PDW01025.1"/>
    <property type="molecule type" value="Genomic_DNA"/>
</dbReference>
<name>A0A2A6REL0_9CHLR</name>
<evidence type="ECO:0000313" key="3">
    <source>
        <dbReference type="Proteomes" id="UP000220527"/>
    </source>
</evidence>
<gene>
    <name evidence="2" type="ORF">CJ255_19750</name>
</gene>
<dbReference type="CDD" id="cd06260">
    <property type="entry name" value="DUF820-like"/>
    <property type="match status" value="1"/>
</dbReference>